<keyword evidence="4" id="KW-1185">Reference proteome</keyword>
<feature type="domain" description="YHYH" evidence="2">
    <location>
        <begin position="153"/>
        <end position="242"/>
    </location>
</feature>
<reference evidence="3" key="1">
    <citation type="submission" date="2021-04" db="EMBL/GenBank/DDBJ databases">
        <authorList>
            <person name="Pira H."/>
            <person name="Risdian C."/>
            <person name="Wink J."/>
        </authorList>
    </citation>
    <scope>NUCLEOTIDE SEQUENCE</scope>
    <source>
        <strain evidence="3">WH158</strain>
    </source>
</reference>
<evidence type="ECO:0000259" key="2">
    <source>
        <dbReference type="Pfam" id="PF14240"/>
    </source>
</evidence>
<dbReference type="PANTHER" id="PTHR30289">
    <property type="entry name" value="UNCHARACTERIZED PROTEIN YBCL-RELATED"/>
    <property type="match status" value="1"/>
</dbReference>
<comment type="caution">
    <text evidence="3">The sequence shown here is derived from an EMBL/GenBank/DDBJ whole genome shotgun (WGS) entry which is preliminary data.</text>
</comment>
<dbReference type="Pfam" id="PF14240">
    <property type="entry name" value="YHYH"/>
    <property type="match status" value="1"/>
</dbReference>
<name>A0A9X1JN61_9SPHN</name>
<accession>A0A9X1JN61</accession>
<dbReference type="InterPro" id="IPR025924">
    <property type="entry name" value="YHYH_dom"/>
</dbReference>
<dbReference type="EMBL" id="JAGSPC010000001">
    <property type="protein sequence ID" value="MBV7258142.1"/>
    <property type="molecule type" value="Genomic_DNA"/>
</dbReference>
<evidence type="ECO:0000256" key="1">
    <source>
        <dbReference type="SAM" id="MobiDB-lite"/>
    </source>
</evidence>
<dbReference type="PANTHER" id="PTHR30289:SF8">
    <property type="entry name" value="YHYH DOMAIN-CONTAINING PROTEIN"/>
    <property type="match status" value="1"/>
</dbReference>
<dbReference type="RefSeq" id="WP_218403503.1">
    <property type="nucleotide sequence ID" value="NZ_JAGSPC010000001.1"/>
</dbReference>
<protein>
    <submittedName>
        <fullName evidence="3">YHYH protein</fullName>
    </submittedName>
</protein>
<evidence type="ECO:0000313" key="4">
    <source>
        <dbReference type="Proteomes" id="UP001138681"/>
    </source>
</evidence>
<dbReference type="AlphaFoldDB" id="A0A9X1JN61"/>
<proteinExistence type="predicted"/>
<sequence length="328" mass="35356">MACKSIARTTIALGILAGSHGHVVAHDLSSVSAQHAGSDASLPVGDGRVSTDAPQTGYVYSCTSDFRTGGARHYGEWLRQGRWFPDEKVVVSGEKSWPEAYFEMVADKSSITVKMNSLPTNHPTGTFPIARSDPAYQYDTNPNPIAAQALELMIPAQPSFASEPGCLRRGMIGFTVNGVALYNALDDAGLDAAAHEVQDACAGHPSGRGQYHYHAGAPCIPGIKENAIIGWAIDGFPIMGLSGGEGQAFTNSDLDECHGHAQQIAIDGRNYSYAYRVTAEYPYTLGCYKGTILRGTNRQIREGLNTRRIRGAAGGNRERQPRDQRRRD</sequence>
<evidence type="ECO:0000313" key="3">
    <source>
        <dbReference type="EMBL" id="MBV7258142.1"/>
    </source>
</evidence>
<organism evidence="3 4">
    <name type="scientific">Erythrobacter crassostreae</name>
    <dbReference type="NCBI Taxonomy" id="2828328"/>
    <lineage>
        <taxon>Bacteria</taxon>
        <taxon>Pseudomonadati</taxon>
        <taxon>Pseudomonadota</taxon>
        <taxon>Alphaproteobacteria</taxon>
        <taxon>Sphingomonadales</taxon>
        <taxon>Erythrobacteraceae</taxon>
        <taxon>Erythrobacter/Porphyrobacter group</taxon>
        <taxon>Erythrobacter</taxon>
    </lineage>
</organism>
<gene>
    <name evidence="3" type="ORF">KCG46_00980</name>
</gene>
<dbReference type="Proteomes" id="UP001138681">
    <property type="component" value="Unassembled WGS sequence"/>
</dbReference>
<feature type="compositionally biased region" description="Basic and acidic residues" evidence="1">
    <location>
        <begin position="316"/>
        <end position="328"/>
    </location>
</feature>
<feature type="region of interest" description="Disordered" evidence="1">
    <location>
        <begin position="305"/>
        <end position="328"/>
    </location>
</feature>